<feature type="region of interest" description="Disordered" evidence="1">
    <location>
        <begin position="367"/>
        <end position="392"/>
    </location>
</feature>
<dbReference type="eggNOG" id="ENOG502TGEF">
    <property type="taxonomic scope" value="Eukaryota"/>
</dbReference>
<keyword evidence="2" id="KW-1185">Reference proteome</keyword>
<feature type="region of interest" description="Disordered" evidence="1">
    <location>
        <begin position="760"/>
        <end position="806"/>
    </location>
</feature>
<feature type="compositionally biased region" description="Basic residues" evidence="1">
    <location>
        <begin position="616"/>
        <end position="626"/>
    </location>
</feature>
<dbReference type="WBParaSite" id="Csp11.Scaffold628.g7377.t1">
    <property type="protein sequence ID" value="Csp11.Scaffold628.g7377.t1"/>
    <property type="gene ID" value="Csp11.Scaffold628.g7377"/>
</dbReference>
<dbReference type="STRING" id="1561998.A0A1I7TMF6"/>
<reference evidence="3" key="1">
    <citation type="submission" date="2016-11" db="UniProtKB">
        <authorList>
            <consortium name="WormBaseParasite"/>
        </authorList>
    </citation>
    <scope>IDENTIFICATION</scope>
</reference>
<feature type="region of interest" description="Disordered" evidence="1">
    <location>
        <begin position="614"/>
        <end position="666"/>
    </location>
</feature>
<dbReference type="AlphaFoldDB" id="A0A1I7TMF6"/>
<evidence type="ECO:0000313" key="2">
    <source>
        <dbReference type="Proteomes" id="UP000095282"/>
    </source>
</evidence>
<feature type="compositionally biased region" description="Low complexity" evidence="1">
    <location>
        <begin position="255"/>
        <end position="267"/>
    </location>
</feature>
<proteinExistence type="predicted"/>
<organism evidence="2 3">
    <name type="scientific">Caenorhabditis tropicalis</name>
    <dbReference type="NCBI Taxonomy" id="1561998"/>
    <lineage>
        <taxon>Eukaryota</taxon>
        <taxon>Metazoa</taxon>
        <taxon>Ecdysozoa</taxon>
        <taxon>Nematoda</taxon>
        <taxon>Chromadorea</taxon>
        <taxon>Rhabditida</taxon>
        <taxon>Rhabditina</taxon>
        <taxon>Rhabditomorpha</taxon>
        <taxon>Rhabditoidea</taxon>
        <taxon>Rhabditidae</taxon>
        <taxon>Peloderinae</taxon>
        <taxon>Caenorhabditis</taxon>
    </lineage>
</organism>
<sequence length="841" mass="94428">MSVQIEQENVSPKNLLSSPSNCMVVKGGTIPASPHSFPGMEHDRSIFNGQSQEPPSNGITQLIGSSDSFDDEREIEAAAAASEQISESPVRKLSVCVETSNTEPPFGIPPENTSVANLSQTFSPLHINVNDCSKIETSSRISCDSDLSKNGSSSVKKTFPPSSLRMPHEPSTSSTLPPIIMGPPSSTNTQVLLSPAGNFHNGYQRMSSGDSSPSAIIYSSRQKGMKQSHPLAAQRSITMHYQRSYNNSNFGAQVSRPPSSLASPSGSGRKDHEMTRRRALVDRITKSRGPDYVHLLPQTEGLSNTQTSILLRKHRGTLISEGMPYSLQKLIDCGAEPDKTAQLFVEKIKEANKKRIAHTDLDELTDVSDVEDNEEDLNTESQGRKSPKNVPRWTPKRMRFCGMLSRTEALLREKKALMGMLKTQKAVMNCSSGVRFVGEEMIPRRRRQLNGMYFLYDKSAFRRTPLNYSGCARTLPIQSWTRRNLQNDIFETSTTNKSSDSGPAVVKPSSNPSEKWVATGQYNTVSYLTNGEKREITEYNYEEYKSGEGIQRVNELSSMDPIDFVASSEFTPFEDRQMAYMYRLSTAPSNVIRKKHGKSIYFEAEERRAIEQNVAVKKKSDKKKERKPVEEASSDECDGEETKEPTKKRPRGRPVASKRKASRATASASVDHGMYVDYLFDDYMNEDICTKQLPNKITYAVSSLHSHRRFNYFFCQSITVPHWYKISDDYWDDVPSSKVGADDLLTSVAKQHHRLMHAERDRIKRDTEKRNRNRQTALKSAAATPAHNTFNEDNGDNDGFPPFDMKQFEPGLITSRRIFASVETPYQQRDFLSNHSTQSSK</sequence>
<feature type="region of interest" description="Disordered" evidence="1">
    <location>
        <begin position="248"/>
        <end position="277"/>
    </location>
</feature>
<dbReference type="Proteomes" id="UP000095282">
    <property type="component" value="Unplaced"/>
</dbReference>
<feature type="compositionally biased region" description="Basic and acidic residues" evidence="1">
    <location>
        <begin position="268"/>
        <end position="277"/>
    </location>
</feature>
<feature type="region of interest" description="Disordered" evidence="1">
    <location>
        <begin position="35"/>
        <end position="57"/>
    </location>
</feature>
<feature type="compositionally biased region" description="Basic and acidic residues" evidence="1">
    <location>
        <begin position="760"/>
        <end position="770"/>
    </location>
</feature>
<protein>
    <submittedName>
        <fullName evidence="3">SAM domain-containing protein</fullName>
    </submittedName>
</protein>
<feature type="compositionally biased region" description="Polar residues" evidence="1">
    <location>
        <begin position="492"/>
        <end position="501"/>
    </location>
</feature>
<feature type="compositionally biased region" description="Basic residues" evidence="1">
    <location>
        <begin position="648"/>
        <end position="662"/>
    </location>
</feature>
<feature type="compositionally biased region" description="Polar residues" evidence="1">
    <location>
        <begin position="47"/>
        <end position="57"/>
    </location>
</feature>
<name>A0A1I7TMF6_9PELO</name>
<evidence type="ECO:0000313" key="3">
    <source>
        <dbReference type="WBParaSite" id="Csp11.Scaffold628.g7377.t1"/>
    </source>
</evidence>
<evidence type="ECO:0000256" key="1">
    <source>
        <dbReference type="SAM" id="MobiDB-lite"/>
    </source>
</evidence>
<feature type="region of interest" description="Disordered" evidence="1">
    <location>
        <begin position="492"/>
        <end position="513"/>
    </location>
</feature>
<accession>A0A1I7TMF6</accession>
<feature type="region of interest" description="Disordered" evidence="1">
    <location>
        <begin position="142"/>
        <end position="185"/>
    </location>
</feature>
<feature type="compositionally biased region" description="Acidic residues" evidence="1">
    <location>
        <begin position="367"/>
        <end position="378"/>
    </location>
</feature>